<dbReference type="PROSITE" id="PS50035">
    <property type="entry name" value="PLD"/>
    <property type="match status" value="1"/>
</dbReference>
<keyword evidence="11" id="KW-1185">Reference proteome</keyword>
<evidence type="ECO:0000259" key="9">
    <source>
        <dbReference type="PROSITE" id="PS50035"/>
    </source>
</evidence>
<proteinExistence type="inferred from homology"/>
<evidence type="ECO:0000256" key="6">
    <source>
        <dbReference type="ARBA" id="ARBA00023098"/>
    </source>
</evidence>
<dbReference type="GO" id="GO:0016891">
    <property type="term" value="F:RNA endonuclease activity producing 5'-phosphomonoesters, hydrolytic mechanism"/>
    <property type="evidence" value="ECO:0007669"/>
    <property type="project" value="TreeGrafter"/>
</dbReference>
<keyword evidence="5" id="KW-0442">Lipid degradation</keyword>
<evidence type="ECO:0000256" key="1">
    <source>
        <dbReference type="ARBA" id="ARBA00000798"/>
    </source>
</evidence>
<keyword evidence="8" id="KW-0472">Membrane</keyword>
<sequence length="267" mass="29161">MRLLRCVPAPGQVRRAARARCPSPTPRSAVTYRFIRRAVLGLGLAAAVSAFTSFSPFALLAHARSASTFDQVSETIADSISETFNEAIANHFPSRAGKPAQPAQPPDARPLPSKPFADGSGYTLCFVPDGASCQALLINAIRSTRQRLLIQAYSFTSAPIAEAVAQAHRRGVDVRVILDKSQQSERYTSATFLRHAGVPVVIDNKPAIAHNKVMVFDDQAVFTGSFNFTKSAQERNAENGMLIRGDAAVVKAYTDNWHKRYRQSRPY</sequence>
<evidence type="ECO:0000256" key="2">
    <source>
        <dbReference type="ARBA" id="ARBA00008664"/>
    </source>
</evidence>
<dbReference type="GO" id="GO:0016042">
    <property type="term" value="P:lipid catabolic process"/>
    <property type="evidence" value="ECO:0007669"/>
    <property type="project" value="UniProtKB-KW"/>
</dbReference>
<dbReference type="InterPro" id="IPR025202">
    <property type="entry name" value="PLD-like_dom"/>
</dbReference>
<evidence type="ECO:0000256" key="4">
    <source>
        <dbReference type="ARBA" id="ARBA00022801"/>
    </source>
</evidence>
<dbReference type="HOGENOM" id="CLU_1183444_0_0_4"/>
<keyword evidence="8" id="KW-1133">Transmembrane helix</keyword>
<evidence type="ECO:0000313" key="11">
    <source>
        <dbReference type="Proteomes" id="UP000001692"/>
    </source>
</evidence>
<dbReference type="GO" id="GO:0006793">
    <property type="term" value="P:phosphorus metabolic process"/>
    <property type="evidence" value="ECO:0007669"/>
    <property type="project" value="UniProtKB-ARBA"/>
</dbReference>
<evidence type="ECO:0000256" key="7">
    <source>
        <dbReference type="SAM" id="MobiDB-lite"/>
    </source>
</evidence>
<gene>
    <name evidence="10" type="ordered locus">RALTA_B0184</name>
</gene>
<dbReference type="PANTHER" id="PTHR43856">
    <property type="entry name" value="CARDIOLIPIN HYDROLASE"/>
    <property type="match status" value="1"/>
</dbReference>
<keyword evidence="6" id="KW-0443">Lipid metabolism</keyword>
<dbReference type="AlphaFoldDB" id="B2AHY5"/>
<keyword evidence="4" id="KW-0378">Hydrolase</keyword>
<dbReference type="Gene3D" id="3.30.870.10">
    <property type="entry name" value="Endonuclease Chain A"/>
    <property type="match status" value="1"/>
</dbReference>
<dbReference type="InterPro" id="IPR051406">
    <property type="entry name" value="PLD_domain"/>
</dbReference>
<dbReference type="Proteomes" id="UP000001692">
    <property type="component" value="Chromosome 2"/>
</dbReference>
<dbReference type="SUPFAM" id="SSF56024">
    <property type="entry name" value="Phospholipase D/nuclease"/>
    <property type="match status" value="1"/>
</dbReference>
<keyword evidence="8" id="KW-0812">Transmembrane</keyword>
<dbReference type="PANTHER" id="PTHR43856:SF1">
    <property type="entry name" value="MITOCHONDRIAL CARDIOLIPIN HYDROLASE"/>
    <property type="match status" value="1"/>
</dbReference>
<organism evidence="10 11">
    <name type="scientific">Cupriavidus taiwanensis (strain DSM 17343 / BCRC 17206 / CCUG 44338 / CIP 107171 / LMG 19424 / R1)</name>
    <name type="common">Ralstonia taiwanensis (strain LMG 19424)</name>
    <dbReference type="NCBI Taxonomy" id="977880"/>
    <lineage>
        <taxon>Bacteria</taxon>
        <taxon>Pseudomonadati</taxon>
        <taxon>Pseudomonadota</taxon>
        <taxon>Betaproteobacteria</taxon>
        <taxon>Burkholderiales</taxon>
        <taxon>Burkholderiaceae</taxon>
        <taxon>Cupriavidus</taxon>
    </lineage>
</organism>
<evidence type="ECO:0000256" key="5">
    <source>
        <dbReference type="ARBA" id="ARBA00022963"/>
    </source>
</evidence>
<dbReference type="CDD" id="cd09170">
    <property type="entry name" value="PLDc_Nuc"/>
    <property type="match status" value="1"/>
</dbReference>
<evidence type="ECO:0000256" key="3">
    <source>
        <dbReference type="ARBA" id="ARBA00012027"/>
    </source>
</evidence>
<dbReference type="KEGG" id="cti:RALTA_B0184"/>
<dbReference type="SMART" id="SM00155">
    <property type="entry name" value="PLDc"/>
    <property type="match status" value="1"/>
</dbReference>
<dbReference type="EMBL" id="CU633750">
    <property type="protein sequence ID" value="CAP63384.1"/>
    <property type="molecule type" value="Genomic_DNA"/>
</dbReference>
<name>B2AHY5_CUPTR</name>
<feature type="region of interest" description="Disordered" evidence="7">
    <location>
        <begin position="93"/>
        <end position="113"/>
    </location>
</feature>
<dbReference type="Pfam" id="PF13091">
    <property type="entry name" value="PLDc_2"/>
    <property type="match status" value="1"/>
</dbReference>
<reference evidence="10 11" key="1">
    <citation type="journal article" date="2008" name="Genome Res.">
        <title>Genome sequence of the beta-rhizobium Cupriavidus taiwanensis and comparative genomics of rhizobia.</title>
        <authorList>
            <person name="Amadou C."/>
            <person name="Pascal G."/>
            <person name="Mangenot S."/>
            <person name="Glew M."/>
            <person name="Bontemps C."/>
            <person name="Capela D."/>
            <person name="Carrere S."/>
            <person name="Cruveiller S."/>
            <person name="Dossat C."/>
            <person name="Lajus A."/>
            <person name="Marchetti M."/>
            <person name="Poinsot V."/>
            <person name="Rouy Z."/>
            <person name="Servin B."/>
            <person name="Saad M."/>
            <person name="Schenowitz C."/>
            <person name="Barbe V."/>
            <person name="Batut J."/>
            <person name="Medigue C."/>
            <person name="Masson-Boivin C."/>
        </authorList>
    </citation>
    <scope>NUCLEOTIDE SEQUENCE [LARGE SCALE GENOMIC DNA]</scope>
    <source>
        <strain evidence="11">DSM 17343 / BCRC 17206 / CCUG 44338 / CIP 107171 / LMG 19424 / R1</strain>
    </source>
</reference>
<protein>
    <recommendedName>
        <fullName evidence="3">phospholipase D</fullName>
        <ecNumber evidence="3">3.1.4.4</ecNumber>
    </recommendedName>
</protein>
<evidence type="ECO:0000256" key="8">
    <source>
        <dbReference type="SAM" id="Phobius"/>
    </source>
</evidence>
<dbReference type="InterPro" id="IPR001736">
    <property type="entry name" value="PLipase_D/transphosphatidylase"/>
</dbReference>
<dbReference type="eggNOG" id="COG1502">
    <property type="taxonomic scope" value="Bacteria"/>
</dbReference>
<dbReference type="GO" id="GO:0004630">
    <property type="term" value="F:phospholipase D activity"/>
    <property type="evidence" value="ECO:0007669"/>
    <property type="project" value="UniProtKB-EC"/>
</dbReference>
<comment type="similarity">
    <text evidence="2">Belongs to the phospholipase D family.</text>
</comment>
<feature type="transmembrane region" description="Helical" evidence="8">
    <location>
        <begin position="38"/>
        <end position="61"/>
    </location>
</feature>
<accession>B2AHY5</accession>
<feature type="compositionally biased region" description="Pro residues" evidence="7">
    <location>
        <begin position="102"/>
        <end position="113"/>
    </location>
</feature>
<feature type="domain" description="PLD phosphodiesterase" evidence="9">
    <location>
        <begin position="205"/>
        <end position="232"/>
    </location>
</feature>
<dbReference type="EC" id="3.1.4.4" evidence="3"/>
<evidence type="ECO:0000313" key="10">
    <source>
        <dbReference type="EMBL" id="CAP63384.1"/>
    </source>
</evidence>
<comment type="catalytic activity">
    <reaction evidence="1">
        <text>a 1,2-diacyl-sn-glycero-3-phosphocholine + H2O = a 1,2-diacyl-sn-glycero-3-phosphate + choline + H(+)</text>
        <dbReference type="Rhea" id="RHEA:14445"/>
        <dbReference type="ChEBI" id="CHEBI:15354"/>
        <dbReference type="ChEBI" id="CHEBI:15377"/>
        <dbReference type="ChEBI" id="CHEBI:15378"/>
        <dbReference type="ChEBI" id="CHEBI:57643"/>
        <dbReference type="ChEBI" id="CHEBI:58608"/>
        <dbReference type="EC" id="3.1.4.4"/>
    </reaction>
</comment>